<keyword evidence="6" id="KW-0460">Magnesium</keyword>
<name>A0A212TB56_9BURK</name>
<dbReference type="FunFam" id="3.40.50.300:FF:000098">
    <property type="entry name" value="Probable GTP-binding protein EngB"/>
    <property type="match status" value="1"/>
</dbReference>
<dbReference type="Gene3D" id="3.40.50.300">
    <property type="entry name" value="P-loop containing nucleotide triphosphate hydrolases"/>
    <property type="match status" value="1"/>
</dbReference>
<dbReference type="InterPro" id="IPR030393">
    <property type="entry name" value="G_ENGB_dom"/>
</dbReference>
<dbReference type="InterPro" id="IPR019987">
    <property type="entry name" value="GTP-bd_ribosome_bio_YsxC"/>
</dbReference>
<evidence type="ECO:0000313" key="13">
    <source>
        <dbReference type="Proteomes" id="UP000197215"/>
    </source>
</evidence>
<dbReference type="PROSITE" id="PS51706">
    <property type="entry name" value="G_ENGB"/>
    <property type="match status" value="1"/>
</dbReference>
<protein>
    <recommendedName>
        <fullName evidence="10">Probable GTP-binding protein EngB</fullName>
    </recommendedName>
</protein>
<evidence type="ECO:0000256" key="6">
    <source>
        <dbReference type="ARBA" id="ARBA00022842"/>
    </source>
</evidence>
<dbReference type="OrthoDB" id="9804921at2"/>
<dbReference type="Pfam" id="PF01926">
    <property type="entry name" value="MMR_HSR1"/>
    <property type="match status" value="1"/>
</dbReference>
<sequence>MSTLHQAQFLVTINHLVDLPTWEIPEVAFAGRSNAGKSTAINVLCQQNRLAFASKTPGRTQHINFFGILTKDKTNLANLVDLPGYGFAQVDFKTKSHWNNLLSTYLQTRPNLKGMILIMDSRRGMTDLDQQMIEWFSPTGRPIHVLLTKCDKLNQSESRLALKKLQNKLKELNPHGPYTAQLFSSTKRIGLVEADAMISGWLGIEPSSAHTSNENRISKNLKPQLSS</sequence>
<evidence type="ECO:0000256" key="4">
    <source>
        <dbReference type="ARBA" id="ARBA00022723"/>
    </source>
</evidence>
<dbReference type="EMBL" id="FYEX01000001">
    <property type="protein sequence ID" value="SNC63235.1"/>
    <property type="molecule type" value="Genomic_DNA"/>
</dbReference>
<dbReference type="GO" id="GO:0005525">
    <property type="term" value="F:GTP binding"/>
    <property type="evidence" value="ECO:0007669"/>
    <property type="project" value="UniProtKB-UniRule"/>
</dbReference>
<comment type="function">
    <text evidence="10">Necessary for normal cell division and for the maintenance of normal septation.</text>
</comment>
<dbReference type="SUPFAM" id="SSF52540">
    <property type="entry name" value="P-loop containing nucleoside triphosphate hydrolases"/>
    <property type="match status" value="1"/>
</dbReference>
<evidence type="ECO:0000313" key="12">
    <source>
        <dbReference type="EMBL" id="SNC63235.1"/>
    </source>
</evidence>
<evidence type="ECO:0000256" key="2">
    <source>
        <dbReference type="ARBA" id="ARBA00009638"/>
    </source>
</evidence>
<dbReference type="AlphaFoldDB" id="A0A212TB56"/>
<dbReference type="Proteomes" id="UP000197215">
    <property type="component" value="Unassembled WGS sequence"/>
</dbReference>
<comment type="similarity">
    <text evidence="2 10">Belongs to the TRAFAC class TrmE-Era-EngA-EngB-Septin-like GTPase superfamily. EngB GTPase family.</text>
</comment>
<keyword evidence="7 10" id="KW-0342">GTP-binding</keyword>
<accession>A0A212TB56</accession>
<gene>
    <name evidence="10" type="primary">engB</name>
    <name evidence="12" type="ORF">SAMN06295916_0838</name>
</gene>
<keyword evidence="9 10" id="KW-0131">Cell cycle</keyword>
<proteinExistence type="inferred from homology"/>
<organism evidence="12 13">
    <name type="scientific">Polynucleobacter victoriensis</name>
    <dbReference type="NCBI Taxonomy" id="2049319"/>
    <lineage>
        <taxon>Bacteria</taxon>
        <taxon>Pseudomonadati</taxon>
        <taxon>Pseudomonadota</taxon>
        <taxon>Betaproteobacteria</taxon>
        <taxon>Burkholderiales</taxon>
        <taxon>Burkholderiaceae</taxon>
        <taxon>Polynucleobacter</taxon>
    </lineage>
</organism>
<dbReference type="GO" id="GO:0046872">
    <property type="term" value="F:metal ion binding"/>
    <property type="evidence" value="ECO:0007669"/>
    <property type="project" value="UniProtKB-KW"/>
</dbReference>
<dbReference type="GO" id="GO:0000917">
    <property type="term" value="P:division septum assembly"/>
    <property type="evidence" value="ECO:0007669"/>
    <property type="project" value="UniProtKB-KW"/>
</dbReference>
<evidence type="ECO:0000256" key="3">
    <source>
        <dbReference type="ARBA" id="ARBA00022618"/>
    </source>
</evidence>
<evidence type="ECO:0000256" key="8">
    <source>
        <dbReference type="ARBA" id="ARBA00023210"/>
    </source>
</evidence>
<keyword evidence="5 10" id="KW-0547">Nucleotide-binding</keyword>
<evidence type="ECO:0000256" key="9">
    <source>
        <dbReference type="ARBA" id="ARBA00023306"/>
    </source>
</evidence>
<dbReference type="NCBIfam" id="TIGR03598">
    <property type="entry name" value="GTPase_YsxC"/>
    <property type="match status" value="1"/>
</dbReference>
<evidence type="ECO:0000256" key="10">
    <source>
        <dbReference type="HAMAP-Rule" id="MF_00321"/>
    </source>
</evidence>
<evidence type="ECO:0000259" key="11">
    <source>
        <dbReference type="PROSITE" id="PS51706"/>
    </source>
</evidence>
<dbReference type="InterPro" id="IPR027417">
    <property type="entry name" value="P-loop_NTPase"/>
</dbReference>
<comment type="cofactor">
    <cofactor evidence="1">
        <name>Mg(2+)</name>
        <dbReference type="ChEBI" id="CHEBI:18420"/>
    </cofactor>
</comment>
<dbReference type="PANTHER" id="PTHR11649:SF13">
    <property type="entry name" value="ENGB-TYPE G DOMAIN-CONTAINING PROTEIN"/>
    <property type="match status" value="1"/>
</dbReference>
<dbReference type="HAMAP" id="MF_00321">
    <property type="entry name" value="GTPase_EngB"/>
    <property type="match status" value="1"/>
</dbReference>
<dbReference type="GO" id="GO:0005829">
    <property type="term" value="C:cytosol"/>
    <property type="evidence" value="ECO:0007669"/>
    <property type="project" value="TreeGrafter"/>
</dbReference>
<keyword evidence="13" id="KW-1185">Reference proteome</keyword>
<keyword evidence="4" id="KW-0479">Metal-binding</keyword>
<evidence type="ECO:0000256" key="5">
    <source>
        <dbReference type="ARBA" id="ARBA00022741"/>
    </source>
</evidence>
<keyword evidence="8 10" id="KW-0717">Septation</keyword>
<feature type="domain" description="EngB-type G" evidence="11">
    <location>
        <begin position="23"/>
        <end position="204"/>
    </location>
</feature>
<dbReference type="InterPro" id="IPR006073">
    <property type="entry name" value="GTP-bd"/>
</dbReference>
<dbReference type="PANTHER" id="PTHR11649">
    <property type="entry name" value="MSS1/TRME-RELATED GTP-BINDING PROTEIN"/>
    <property type="match status" value="1"/>
</dbReference>
<evidence type="ECO:0000256" key="7">
    <source>
        <dbReference type="ARBA" id="ARBA00023134"/>
    </source>
</evidence>
<reference evidence="12 13" key="1">
    <citation type="submission" date="2017-06" db="EMBL/GenBank/DDBJ databases">
        <authorList>
            <person name="Kim H.J."/>
            <person name="Triplett B.A."/>
        </authorList>
    </citation>
    <scope>NUCLEOTIDE SEQUENCE [LARGE SCALE GENOMIC DNA]</scope>
    <source>
        <strain evidence="12 13">MWH-VicM1</strain>
    </source>
</reference>
<dbReference type="CDD" id="cd01876">
    <property type="entry name" value="YihA_EngB"/>
    <property type="match status" value="1"/>
</dbReference>
<keyword evidence="3 10" id="KW-0132">Cell division</keyword>
<evidence type="ECO:0000256" key="1">
    <source>
        <dbReference type="ARBA" id="ARBA00001946"/>
    </source>
</evidence>
<dbReference type="RefSeq" id="WP_088812704.1">
    <property type="nucleotide sequence ID" value="NZ_FYEX01000001.1"/>
</dbReference>